<feature type="transmembrane region" description="Helical" evidence="3">
    <location>
        <begin position="35"/>
        <end position="57"/>
    </location>
</feature>
<dbReference type="PANTHER" id="PTHR31234:SF2">
    <property type="entry name" value="OS05G0199100 PROTEIN"/>
    <property type="match status" value="1"/>
</dbReference>
<evidence type="ECO:0000313" key="4">
    <source>
        <dbReference type="EMBL" id="CAL1367355.1"/>
    </source>
</evidence>
<reference evidence="4 5" key="1">
    <citation type="submission" date="2024-04" db="EMBL/GenBank/DDBJ databases">
        <authorList>
            <person name="Fracassetti M."/>
        </authorList>
    </citation>
    <scope>NUCLEOTIDE SEQUENCE [LARGE SCALE GENOMIC DNA]</scope>
</reference>
<sequence>MSQSIAITIADGYKIQQPHNGKSQPRRRSCCKSTFFIIFAVALICAVPAVTSFLIYLQPSLPTVAMTSSAVTVKNISANSLATVKNVSAGSLLTAAWEVSFSITNANDDGFLYHRLIAYAAAADDGVRIANVTLPPFRQAGRSAATLSASFPSLNFVVDDDCGAANRTILKPCGPVPLRLELEAAAVYERRMTWPRKGNVVEVACDPTEVTFRPNDTRMELGPSSCRADGEWRRLVVKCWAVFRTYIFFVVVCVVILGCVH</sequence>
<dbReference type="GO" id="GO:0098542">
    <property type="term" value="P:defense response to other organism"/>
    <property type="evidence" value="ECO:0007669"/>
    <property type="project" value="InterPro"/>
</dbReference>
<keyword evidence="3" id="KW-1133">Transmembrane helix</keyword>
<dbReference type="PANTHER" id="PTHR31234">
    <property type="entry name" value="LATE EMBRYOGENESIS ABUNDANT (LEA) HYDROXYPROLINE-RICH GLYCOPROTEIN FAMILY"/>
    <property type="match status" value="1"/>
</dbReference>
<protein>
    <submittedName>
        <fullName evidence="4">Uncharacterized protein</fullName>
    </submittedName>
</protein>
<dbReference type="GO" id="GO:0005886">
    <property type="term" value="C:plasma membrane"/>
    <property type="evidence" value="ECO:0007669"/>
    <property type="project" value="TreeGrafter"/>
</dbReference>
<evidence type="ECO:0000256" key="2">
    <source>
        <dbReference type="ARBA" id="ARBA00023136"/>
    </source>
</evidence>
<comment type="subcellular location">
    <subcellularLocation>
        <location evidence="1">Membrane</location>
    </subcellularLocation>
</comment>
<evidence type="ECO:0000256" key="1">
    <source>
        <dbReference type="ARBA" id="ARBA00004370"/>
    </source>
</evidence>
<proteinExistence type="predicted"/>
<evidence type="ECO:0000256" key="3">
    <source>
        <dbReference type="SAM" id="Phobius"/>
    </source>
</evidence>
<keyword evidence="2 3" id="KW-0472">Membrane</keyword>
<evidence type="ECO:0000313" key="5">
    <source>
        <dbReference type="Proteomes" id="UP001497516"/>
    </source>
</evidence>
<dbReference type="Proteomes" id="UP001497516">
    <property type="component" value="Chromosome 2"/>
</dbReference>
<keyword evidence="5" id="KW-1185">Reference proteome</keyword>
<keyword evidence="3" id="KW-0812">Transmembrane</keyword>
<dbReference type="EMBL" id="OZ034815">
    <property type="protein sequence ID" value="CAL1367355.1"/>
    <property type="molecule type" value="Genomic_DNA"/>
</dbReference>
<feature type="transmembrane region" description="Helical" evidence="3">
    <location>
        <begin position="240"/>
        <end position="260"/>
    </location>
</feature>
<organism evidence="4 5">
    <name type="scientific">Linum trigynum</name>
    <dbReference type="NCBI Taxonomy" id="586398"/>
    <lineage>
        <taxon>Eukaryota</taxon>
        <taxon>Viridiplantae</taxon>
        <taxon>Streptophyta</taxon>
        <taxon>Embryophyta</taxon>
        <taxon>Tracheophyta</taxon>
        <taxon>Spermatophyta</taxon>
        <taxon>Magnoliopsida</taxon>
        <taxon>eudicotyledons</taxon>
        <taxon>Gunneridae</taxon>
        <taxon>Pentapetalae</taxon>
        <taxon>rosids</taxon>
        <taxon>fabids</taxon>
        <taxon>Malpighiales</taxon>
        <taxon>Linaceae</taxon>
        <taxon>Linum</taxon>
    </lineage>
</organism>
<dbReference type="InterPro" id="IPR044839">
    <property type="entry name" value="NDR1-like"/>
</dbReference>
<gene>
    <name evidence="4" type="ORF">LTRI10_LOCUS11068</name>
</gene>
<name>A0AAV2D7L4_9ROSI</name>
<dbReference type="AlphaFoldDB" id="A0AAV2D7L4"/>
<accession>A0AAV2D7L4</accession>